<evidence type="ECO:0000256" key="5">
    <source>
        <dbReference type="ARBA" id="ARBA00023136"/>
    </source>
</evidence>
<keyword evidence="4 6" id="KW-1133">Transmembrane helix</keyword>
<evidence type="ECO:0000256" key="6">
    <source>
        <dbReference type="SAM" id="Phobius"/>
    </source>
</evidence>
<gene>
    <name evidence="7" type="ORF">ICN82_19425</name>
</gene>
<reference evidence="7" key="1">
    <citation type="submission" date="2020-09" db="EMBL/GenBank/DDBJ databases">
        <title>A novel bacterium of genus Mangrovicoccus, isolated from South China Sea.</title>
        <authorList>
            <person name="Huang H."/>
            <person name="Mo K."/>
            <person name="Hu Y."/>
        </authorList>
    </citation>
    <scope>NUCLEOTIDE SEQUENCE</scope>
    <source>
        <strain evidence="7">HB182678</strain>
    </source>
</reference>
<keyword evidence="8" id="KW-1185">Reference proteome</keyword>
<dbReference type="InterPro" id="IPR001123">
    <property type="entry name" value="LeuE-type"/>
</dbReference>
<dbReference type="EMBL" id="JACVXA010000089">
    <property type="protein sequence ID" value="MBE3640380.1"/>
    <property type="molecule type" value="Genomic_DNA"/>
</dbReference>
<accession>A0A8J7CJ48</accession>
<evidence type="ECO:0000256" key="1">
    <source>
        <dbReference type="ARBA" id="ARBA00004651"/>
    </source>
</evidence>
<keyword evidence="5 6" id="KW-0472">Membrane</keyword>
<feature type="transmembrane region" description="Helical" evidence="6">
    <location>
        <begin position="72"/>
        <end position="92"/>
    </location>
</feature>
<dbReference type="GO" id="GO:0005886">
    <property type="term" value="C:plasma membrane"/>
    <property type="evidence" value="ECO:0007669"/>
    <property type="project" value="UniProtKB-SubCell"/>
</dbReference>
<organism evidence="7 8">
    <name type="scientific">Mangrovicoccus algicola</name>
    <dbReference type="NCBI Taxonomy" id="2771008"/>
    <lineage>
        <taxon>Bacteria</taxon>
        <taxon>Pseudomonadati</taxon>
        <taxon>Pseudomonadota</taxon>
        <taxon>Alphaproteobacteria</taxon>
        <taxon>Rhodobacterales</taxon>
        <taxon>Paracoccaceae</taxon>
        <taxon>Mangrovicoccus</taxon>
    </lineage>
</organism>
<dbReference type="AlphaFoldDB" id="A0A8J7CJ48"/>
<evidence type="ECO:0000256" key="4">
    <source>
        <dbReference type="ARBA" id="ARBA00022989"/>
    </source>
</evidence>
<dbReference type="Pfam" id="PF01810">
    <property type="entry name" value="LysE"/>
    <property type="match status" value="1"/>
</dbReference>
<dbReference type="GO" id="GO:0015171">
    <property type="term" value="F:amino acid transmembrane transporter activity"/>
    <property type="evidence" value="ECO:0007669"/>
    <property type="project" value="TreeGrafter"/>
</dbReference>
<keyword evidence="2" id="KW-1003">Cell membrane</keyword>
<keyword evidence="3 6" id="KW-0812">Transmembrane</keyword>
<proteinExistence type="predicted"/>
<evidence type="ECO:0000313" key="7">
    <source>
        <dbReference type="EMBL" id="MBE3640380.1"/>
    </source>
</evidence>
<comment type="subcellular location">
    <subcellularLocation>
        <location evidence="1">Cell membrane</location>
        <topology evidence="1">Multi-pass membrane protein</topology>
    </subcellularLocation>
</comment>
<comment type="caution">
    <text evidence="7">The sequence shown here is derived from an EMBL/GenBank/DDBJ whole genome shotgun (WGS) entry which is preliminary data.</text>
</comment>
<dbReference type="PANTHER" id="PTHR30086:SF19">
    <property type="entry name" value="THREONINE EFFLUX PROTEIN"/>
    <property type="match status" value="1"/>
</dbReference>
<evidence type="ECO:0000256" key="2">
    <source>
        <dbReference type="ARBA" id="ARBA00022475"/>
    </source>
</evidence>
<feature type="transmembrane region" description="Helical" evidence="6">
    <location>
        <begin position="145"/>
        <end position="166"/>
    </location>
</feature>
<evidence type="ECO:0000256" key="3">
    <source>
        <dbReference type="ARBA" id="ARBA00022692"/>
    </source>
</evidence>
<dbReference type="RefSeq" id="WP_193186421.1">
    <property type="nucleotide sequence ID" value="NZ_JACVXA010000089.1"/>
</dbReference>
<evidence type="ECO:0000313" key="8">
    <source>
        <dbReference type="Proteomes" id="UP000609121"/>
    </source>
</evidence>
<name>A0A8J7CJ48_9RHOB</name>
<feature type="transmembrane region" description="Helical" evidence="6">
    <location>
        <begin position="42"/>
        <end position="65"/>
    </location>
</feature>
<dbReference type="Proteomes" id="UP000609121">
    <property type="component" value="Unassembled WGS sequence"/>
</dbReference>
<dbReference type="PANTHER" id="PTHR30086">
    <property type="entry name" value="ARGININE EXPORTER PROTEIN ARGO"/>
    <property type="match status" value="1"/>
</dbReference>
<protein>
    <submittedName>
        <fullName evidence="7">LysE family transporter</fullName>
    </submittedName>
</protein>
<sequence>MISAAVLLPVFLTHLAAAISPGPAVLMTVRLAASQGMRTAAAYAAGVMIGAVIWAAAALLGLSVLFQILPGLFVAMKLIGAAFLVYVGFMTWRHASAPLAMQGTAAAMSVPRALRFGLVLQLTNPKPAVFFGAVFVTLVPPETPLAGLALVLAIVALNELASNLLVARIFSLPRARSVYMRLKTRVERVFGTLLAGFGVKLALS</sequence>